<feature type="compositionally biased region" description="Basic and acidic residues" evidence="1">
    <location>
        <begin position="121"/>
        <end position="133"/>
    </location>
</feature>
<organism evidence="2">
    <name type="scientific">uncultured Gemmatimonadota bacterium</name>
    <dbReference type="NCBI Taxonomy" id="203437"/>
    <lineage>
        <taxon>Bacteria</taxon>
        <taxon>Pseudomonadati</taxon>
        <taxon>Gemmatimonadota</taxon>
        <taxon>environmental samples</taxon>
    </lineage>
</organism>
<dbReference type="AlphaFoldDB" id="A0A6J4LV89"/>
<reference evidence="2" key="1">
    <citation type="submission" date="2020-02" db="EMBL/GenBank/DDBJ databases">
        <authorList>
            <person name="Meier V. D."/>
        </authorList>
    </citation>
    <scope>NUCLEOTIDE SEQUENCE</scope>
    <source>
        <strain evidence="2">AVDCRST_MAG68</strain>
    </source>
</reference>
<evidence type="ECO:0000256" key="1">
    <source>
        <dbReference type="SAM" id="MobiDB-lite"/>
    </source>
</evidence>
<dbReference type="EMBL" id="CADCTW010000148">
    <property type="protein sequence ID" value="CAA9342939.1"/>
    <property type="molecule type" value="Genomic_DNA"/>
</dbReference>
<feature type="non-terminal residue" evidence="2">
    <location>
        <position position="1"/>
    </location>
</feature>
<gene>
    <name evidence="2" type="ORF">AVDCRST_MAG68-3094</name>
</gene>
<accession>A0A6J4LV89</accession>
<protein>
    <submittedName>
        <fullName evidence="2">Uncharacterized protein</fullName>
    </submittedName>
</protein>
<feature type="compositionally biased region" description="Basic residues" evidence="1">
    <location>
        <begin position="1"/>
        <end position="11"/>
    </location>
</feature>
<feature type="compositionally biased region" description="Basic and acidic residues" evidence="1">
    <location>
        <begin position="144"/>
        <end position="156"/>
    </location>
</feature>
<feature type="region of interest" description="Disordered" evidence="1">
    <location>
        <begin position="1"/>
        <end position="42"/>
    </location>
</feature>
<evidence type="ECO:0000313" key="2">
    <source>
        <dbReference type="EMBL" id="CAA9342939.1"/>
    </source>
</evidence>
<feature type="non-terminal residue" evidence="2">
    <location>
        <position position="178"/>
    </location>
</feature>
<sequence>ARPRIIRRRGAGGRGAQRGERGAGGAVPAPRPVRARHGVPGDGVGAGCRGRAAGRLPHAAGCAAAVRGAPAVRRMAEARGHPHGADARPLARGAAGNGRGPAVGDPRPRAIHGGRAGCRAEGPRLRAGGDARGVDAQGGRGLLPRRDRRDAGDQQRKLRCPPVPRLEAPASRTGIKHM</sequence>
<proteinExistence type="predicted"/>
<feature type="region of interest" description="Disordered" evidence="1">
    <location>
        <begin position="78"/>
        <end position="178"/>
    </location>
</feature>
<name>A0A6J4LV89_9BACT</name>